<dbReference type="Proteomes" id="UP000251800">
    <property type="component" value="Unassembled WGS sequence"/>
</dbReference>
<evidence type="ECO:0000256" key="1">
    <source>
        <dbReference type="SAM" id="Phobius"/>
    </source>
</evidence>
<feature type="transmembrane region" description="Helical" evidence="1">
    <location>
        <begin position="303"/>
        <end position="329"/>
    </location>
</feature>
<proteinExistence type="predicted"/>
<keyword evidence="1" id="KW-1133">Transmembrane helix</keyword>
<keyword evidence="1" id="KW-0472">Membrane</keyword>
<reference evidence="2 3" key="1">
    <citation type="submission" date="2018-05" db="EMBL/GenBank/DDBJ databases">
        <title>Abyssibacter profundi OUC007T gen. nov., sp. nov, a marine bacterium isolated from seawater of the Mariana Trench.</title>
        <authorList>
            <person name="Zhou S."/>
        </authorList>
    </citation>
    <scope>NUCLEOTIDE SEQUENCE [LARGE SCALE GENOMIC DNA]</scope>
    <source>
        <strain evidence="2 3">OUC007</strain>
    </source>
</reference>
<protein>
    <submittedName>
        <fullName evidence="2">Uncharacterized protein</fullName>
    </submittedName>
</protein>
<dbReference type="EMBL" id="QEQK01000013">
    <property type="protein sequence ID" value="PWN55160.1"/>
    <property type="molecule type" value="Genomic_DNA"/>
</dbReference>
<accession>A0A383XRA6</accession>
<comment type="caution">
    <text evidence="2">The sequence shown here is derived from an EMBL/GenBank/DDBJ whole genome shotgun (WGS) entry which is preliminary data.</text>
</comment>
<organism evidence="2 3">
    <name type="scientific">Abyssibacter profundi</name>
    <dbReference type="NCBI Taxonomy" id="2182787"/>
    <lineage>
        <taxon>Bacteria</taxon>
        <taxon>Pseudomonadati</taxon>
        <taxon>Pseudomonadota</taxon>
        <taxon>Gammaproteobacteria</taxon>
        <taxon>Chromatiales</taxon>
        <taxon>Oceanococcaceae</taxon>
        <taxon>Abyssibacter</taxon>
    </lineage>
</organism>
<dbReference type="AlphaFoldDB" id="A0A383XRA6"/>
<keyword evidence="3" id="KW-1185">Reference proteome</keyword>
<keyword evidence="1" id="KW-0812">Transmembrane</keyword>
<dbReference type="PROSITE" id="PS51257">
    <property type="entry name" value="PROKAR_LIPOPROTEIN"/>
    <property type="match status" value="1"/>
</dbReference>
<sequence length="331" mass="33726">MIRHGLLGCGLALTIGLAGCSGSEGETTDSTPLPVADEPAVDIDPLLGGEPLDQLQVTLDQLLIDGLSTRLPDAAGRELVTAVSLAVITLLDAPDELLEALLAAGDFVSAGEADPAVFQTLLADAGAEVFVHTRDTVALLIAGLQSLAPEAGQKQTQAALAALSELDAWLADPAAISDVSALTAQLRRVAQELAAMDTQAFELSPEARQGLATALAVLTPTLTQTAGMIDGFSDPATGFPDTAMLGSVENMLLGLENILPLLAATLEDLANGEPDLAALISDLADELDALLAEQGVLPMAVDVLYTVLVAVLTPVTGGLSALLCGLLPLCD</sequence>
<evidence type="ECO:0000313" key="2">
    <source>
        <dbReference type="EMBL" id="PWN55160.1"/>
    </source>
</evidence>
<gene>
    <name evidence="2" type="ORF">DEH80_14135</name>
</gene>
<name>A0A383XRA6_9GAMM</name>
<evidence type="ECO:0000313" key="3">
    <source>
        <dbReference type="Proteomes" id="UP000251800"/>
    </source>
</evidence>